<proteinExistence type="predicted"/>
<organism evidence="1 2">
    <name type="scientific">Rousettus aegyptiacus</name>
    <name type="common">Egyptian fruit bat</name>
    <name type="synonym">Pteropus aegyptiacus</name>
    <dbReference type="NCBI Taxonomy" id="9407"/>
    <lineage>
        <taxon>Eukaryota</taxon>
        <taxon>Metazoa</taxon>
        <taxon>Chordata</taxon>
        <taxon>Craniata</taxon>
        <taxon>Vertebrata</taxon>
        <taxon>Euteleostomi</taxon>
        <taxon>Mammalia</taxon>
        <taxon>Eutheria</taxon>
        <taxon>Laurasiatheria</taxon>
        <taxon>Chiroptera</taxon>
        <taxon>Yinpterochiroptera</taxon>
        <taxon>Pteropodoidea</taxon>
        <taxon>Pteropodidae</taxon>
        <taxon>Rousettinae</taxon>
        <taxon>Rousettus</taxon>
    </lineage>
</organism>
<keyword evidence="2" id="KW-1185">Reference proteome</keyword>
<dbReference type="EMBL" id="JACASE010000014">
    <property type="protein sequence ID" value="KAF6410763.1"/>
    <property type="molecule type" value="Genomic_DNA"/>
</dbReference>
<evidence type="ECO:0000313" key="1">
    <source>
        <dbReference type="EMBL" id="KAF6410763.1"/>
    </source>
</evidence>
<gene>
    <name evidence="1" type="ORF">HJG63_009200</name>
</gene>
<protein>
    <submittedName>
        <fullName evidence="1">Uncharacterized protein</fullName>
    </submittedName>
</protein>
<comment type="caution">
    <text evidence="1">The sequence shown here is derived from an EMBL/GenBank/DDBJ whole genome shotgun (WGS) entry which is preliminary data.</text>
</comment>
<reference evidence="1 2" key="1">
    <citation type="journal article" date="2020" name="Nature">
        <title>Six reference-quality genomes reveal evolution of bat adaptations.</title>
        <authorList>
            <person name="Jebb D."/>
            <person name="Huang Z."/>
            <person name="Pippel M."/>
            <person name="Hughes G.M."/>
            <person name="Lavrichenko K."/>
            <person name="Devanna P."/>
            <person name="Winkler S."/>
            <person name="Jermiin L.S."/>
            <person name="Skirmuntt E.C."/>
            <person name="Katzourakis A."/>
            <person name="Burkitt-Gray L."/>
            <person name="Ray D.A."/>
            <person name="Sullivan K.A.M."/>
            <person name="Roscito J.G."/>
            <person name="Kirilenko B.M."/>
            <person name="Davalos L.M."/>
            <person name="Corthals A.P."/>
            <person name="Power M.L."/>
            <person name="Jones G."/>
            <person name="Ransome R.D."/>
            <person name="Dechmann D.K.N."/>
            <person name="Locatelli A.G."/>
            <person name="Puechmaille S.J."/>
            <person name="Fedrigo O."/>
            <person name="Jarvis E.D."/>
            <person name="Hiller M."/>
            <person name="Vernes S.C."/>
            <person name="Myers E.W."/>
            <person name="Teeling E.C."/>
        </authorList>
    </citation>
    <scope>NUCLEOTIDE SEQUENCE [LARGE SCALE GENOMIC DNA]</scope>
    <source>
        <strain evidence="1">MRouAeg1</strain>
        <tissue evidence="1">Muscle</tissue>
    </source>
</reference>
<sequence length="127" mass="14465">MGTSLECTLSGAHSPRPKMEKGLFYPVTSMLGQKLSALSPIHIRRCRLVFKHTTKMLFPLQRPLRMAFANINGFAKAKKSNKFRILSNIFLKACLKKVLKKETPHVFNITYIGVIYLQSVDLICFHV</sequence>
<evidence type="ECO:0000313" key="2">
    <source>
        <dbReference type="Proteomes" id="UP000593571"/>
    </source>
</evidence>
<accession>A0A7J8CIP0</accession>
<dbReference type="AlphaFoldDB" id="A0A7J8CIP0"/>
<name>A0A7J8CIP0_ROUAE</name>
<dbReference type="Proteomes" id="UP000593571">
    <property type="component" value="Unassembled WGS sequence"/>
</dbReference>